<reference evidence="1 2" key="1">
    <citation type="submission" date="2024-04" db="EMBL/GenBank/DDBJ databases">
        <title>The reference genome of an endangered Asteraceae, Deinandra increscens subsp. villosa, native to the Central Coast of California.</title>
        <authorList>
            <person name="Guilliams M."/>
            <person name="Hasenstab-Lehman K."/>
            <person name="Meyer R."/>
            <person name="Mcevoy S."/>
        </authorList>
    </citation>
    <scope>NUCLEOTIDE SEQUENCE [LARGE SCALE GENOMIC DNA]</scope>
    <source>
        <tissue evidence="1">Leaf</tissue>
    </source>
</reference>
<evidence type="ECO:0000313" key="2">
    <source>
        <dbReference type="Proteomes" id="UP001408789"/>
    </source>
</evidence>
<sequence>MAVGLPSSGSCGHRIRQRYGGGDVTYQVDLLDFIDWTGVEGLDQNTSHPFPNALKQIHVVVKLYWGMLERLVEAIEDPKCSHIRS</sequence>
<gene>
    <name evidence="1" type="ORF">SSX86_002725</name>
</gene>
<dbReference type="EMBL" id="JBCNJP010000006">
    <property type="protein sequence ID" value="KAK9078668.1"/>
    <property type="molecule type" value="Genomic_DNA"/>
</dbReference>
<dbReference type="Proteomes" id="UP001408789">
    <property type="component" value="Unassembled WGS sequence"/>
</dbReference>
<dbReference type="AlphaFoldDB" id="A0AAP0DWZ4"/>
<accession>A0AAP0DWZ4</accession>
<protein>
    <submittedName>
        <fullName evidence="1">Uncharacterized protein</fullName>
    </submittedName>
</protein>
<name>A0AAP0DWZ4_9ASTR</name>
<keyword evidence="2" id="KW-1185">Reference proteome</keyword>
<organism evidence="1 2">
    <name type="scientific">Deinandra increscens subsp. villosa</name>
    <dbReference type="NCBI Taxonomy" id="3103831"/>
    <lineage>
        <taxon>Eukaryota</taxon>
        <taxon>Viridiplantae</taxon>
        <taxon>Streptophyta</taxon>
        <taxon>Embryophyta</taxon>
        <taxon>Tracheophyta</taxon>
        <taxon>Spermatophyta</taxon>
        <taxon>Magnoliopsida</taxon>
        <taxon>eudicotyledons</taxon>
        <taxon>Gunneridae</taxon>
        <taxon>Pentapetalae</taxon>
        <taxon>asterids</taxon>
        <taxon>campanulids</taxon>
        <taxon>Asterales</taxon>
        <taxon>Asteraceae</taxon>
        <taxon>Asteroideae</taxon>
        <taxon>Heliantheae alliance</taxon>
        <taxon>Madieae</taxon>
        <taxon>Madiinae</taxon>
        <taxon>Deinandra</taxon>
    </lineage>
</organism>
<proteinExistence type="predicted"/>
<comment type="caution">
    <text evidence="1">The sequence shown here is derived from an EMBL/GenBank/DDBJ whole genome shotgun (WGS) entry which is preliminary data.</text>
</comment>
<evidence type="ECO:0000313" key="1">
    <source>
        <dbReference type="EMBL" id="KAK9078668.1"/>
    </source>
</evidence>